<proteinExistence type="predicted"/>
<evidence type="ECO:0000256" key="1">
    <source>
        <dbReference type="ARBA" id="ARBA00022729"/>
    </source>
</evidence>
<feature type="chain" id="PRO_5002660387" description="DUF4174 domain-containing protein" evidence="2">
    <location>
        <begin position="21"/>
        <end position="146"/>
    </location>
</feature>
<evidence type="ECO:0000256" key="2">
    <source>
        <dbReference type="SAM" id="SignalP"/>
    </source>
</evidence>
<dbReference type="InterPro" id="IPR025232">
    <property type="entry name" value="DUF4174"/>
</dbReference>
<dbReference type="STRING" id="314271.RB2654_08792"/>
<dbReference type="Pfam" id="PF13778">
    <property type="entry name" value="DUF4174"/>
    <property type="match status" value="1"/>
</dbReference>
<gene>
    <name evidence="4" type="ORF">RB2654_08792</name>
</gene>
<feature type="domain" description="DUF4174" evidence="3">
    <location>
        <begin position="37"/>
        <end position="138"/>
    </location>
</feature>
<evidence type="ECO:0000259" key="3">
    <source>
        <dbReference type="Pfam" id="PF13778"/>
    </source>
</evidence>
<evidence type="ECO:0000313" key="5">
    <source>
        <dbReference type="Proteomes" id="UP000002931"/>
    </source>
</evidence>
<feature type="signal peptide" evidence="2">
    <location>
        <begin position="1"/>
        <end position="20"/>
    </location>
</feature>
<accession>A3VHU9</accession>
<protein>
    <recommendedName>
        <fullName evidence="3">DUF4174 domain-containing protein</fullName>
    </recommendedName>
</protein>
<comment type="caution">
    <text evidence="4">The sequence shown here is derived from an EMBL/GenBank/DDBJ whole genome shotgun (WGS) entry which is preliminary data.</text>
</comment>
<name>A3VHU9_9RHOB</name>
<dbReference type="RefSeq" id="WP_008330616.1">
    <property type="nucleotide sequence ID" value="NZ_CH902578.1"/>
</dbReference>
<dbReference type="OrthoDB" id="7362103at2"/>
<keyword evidence="5" id="KW-1185">Reference proteome</keyword>
<evidence type="ECO:0000313" key="4">
    <source>
        <dbReference type="EMBL" id="EAQ12290.1"/>
    </source>
</evidence>
<dbReference type="eggNOG" id="ENOG5032S56">
    <property type="taxonomic scope" value="Bacteria"/>
</dbReference>
<keyword evidence="1 2" id="KW-0732">Signal</keyword>
<dbReference type="Proteomes" id="UP000002931">
    <property type="component" value="Unassembled WGS sequence"/>
</dbReference>
<sequence>MFRTAALAGLVMLAAPVAHAAEEAPELPIIEAGEHTLSEFKWEARPLVIFADSPNDPRYLEQLAFIADRPEPLIERDVVVITDTDPDNLSPIRKELRPRDFMIVLIGKDGQKYLRKPFPWEVRELTRSIDKMPVRLQEVQDQRLVR</sequence>
<dbReference type="EMBL" id="AAMT01000009">
    <property type="protein sequence ID" value="EAQ12290.1"/>
    <property type="molecule type" value="Genomic_DNA"/>
</dbReference>
<dbReference type="HOGENOM" id="CLU_100965_0_1_5"/>
<organism evidence="4 5">
    <name type="scientific">Maritimibacter alkaliphilus HTCC2654</name>
    <dbReference type="NCBI Taxonomy" id="314271"/>
    <lineage>
        <taxon>Bacteria</taxon>
        <taxon>Pseudomonadati</taxon>
        <taxon>Pseudomonadota</taxon>
        <taxon>Alphaproteobacteria</taxon>
        <taxon>Rhodobacterales</taxon>
        <taxon>Roseobacteraceae</taxon>
        <taxon>Maritimibacter</taxon>
    </lineage>
</organism>
<dbReference type="AlphaFoldDB" id="A3VHU9"/>
<reference evidence="4 5" key="1">
    <citation type="journal article" date="2010" name="J. Bacteriol.">
        <title>Genome sequences of Pelagibaca bermudensis HTCC2601T and Maritimibacter alkaliphilus HTCC2654T, the type strains of two marine Roseobacter genera.</title>
        <authorList>
            <person name="Thrash J.C."/>
            <person name="Cho J.C."/>
            <person name="Ferriera S."/>
            <person name="Johnson J."/>
            <person name="Vergin K.L."/>
            <person name="Giovannoni S.J."/>
        </authorList>
    </citation>
    <scope>NUCLEOTIDE SEQUENCE [LARGE SCALE GENOMIC DNA]</scope>
    <source>
        <strain evidence="4 5">HTCC2654</strain>
    </source>
</reference>